<gene>
    <name evidence="2" type="ORF">ERS008460_03693</name>
</gene>
<feature type="region of interest" description="Disordered" evidence="1">
    <location>
        <begin position="44"/>
        <end position="135"/>
    </location>
</feature>
<accession>A0A0T9UVH0</accession>
<dbReference type="Proteomes" id="UP000040088">
    <property type="component" value="Unassembled WGS sequence"/>
</dbReference>
<dbReference type="EMBL" id="CQEM01000021">
    <property type="protein sequence ID" value="CNL75473.1"/>
    <property type="molecule type" value="Genomic_DNA"/>
</dbReference>
<evidence type="ECO:0000313" key="2">
    <source>
        <dbReference type="EMBL" id="CNL75473.1"/>
    </source>
</evidence>
<dbReference type="AlphaFoldDB" id="A0A0T9UVH0"/>
<feature type="compositionally biased region" description="Polar residues" evidence="1">
    <location>
        <begin position="100"/>
        <end position="113"/>
    </location>
</feature>
<evidence type="ECO:0000256" key="1">
    <source>
        <dbReference type="SAM" id="MobiDB-lite"/>
    </source>
</evidence>
<feature type="compositionally biased region" description="Basic and acidic residues" evidence="1">
    <location>
        <begin position="272"/>
        <end position="285"/>
    </location>
</feature>
<protein>
    <submittedName>
        <fullName evidence="2">Small subunit bacteriophage terminase</fullName>
    </submittedName>
</protein>
<dbReference type="RefSeq" id="WP_050126834.1">
    <property type="nucleotide sequence ID" value="NZ_CABHPX010000068.1"/>
</dbReference>
<sequence length="285" mass="31188">MAKHDWEALQAAFLADNAATGITAQQWCEQHGLNYQSARRYIKPRAAQSAQKKPRRTAHNAQSDATAQQCANSDDVEEEEQKLSSDTDDDRDPESEPTEKPNSGRSGNGQFTKGNRHSEGNAGNPNPVGAFTPGNQAARKHGAYARYLNADDLFEAAADSDLHDELIFTRARALSVTKTMRKIHEDLVAAESVEARIELYDKLLKAESALDRNIGRIESIENSLSKLKLDAINGPRLKADTYRIKAATSKLEAETQKLTSEGKGVTTPLSEAVKEVRDSGQDGLL</sequence>
<feature type="region of interest" description="Disordered" evidence="1">
    <location>
        <begin position="255"/>
        <end position="285"/>
    </location>
</feature>
<proteinExistence type="predicted"/>
<feature type="compositionally biased region" description="Acidic residues" evidence="1">
    <location>
        <begin position="74"/>
        <end position="96"/>
    </location>
</feature>
<name>A0A0T9UVH0_YERAE</name>
<reference evidence="3" key="1">
    <citation type="submission" date="2015-03" db="EMBL/GenBank/DDBJ databases">
        <authorList>
            <consortium name="Pathogen Informatics"/>
        </authorList>
    </citation>
    <scope>NUCLEOTIDE SEQUENCE [LARGE SCALE GENOMIC DNA]</scope>
    <source>
        <strain evidence="3">IP27925</strain>
    </source>
</reference>
<feature type="compositionally biased region" description="Polar residues" evidence="1">
    <location>
        <begin position="59"/>
        <end position="72"/>
    </location>
</feature>
<organism evidence="2 3">
    <name type="scientific">Yersinia aleksiciae</name>
    <dbReference type="NCBI Taxonomy" id="263819"/>
    <lineage>
        <taxon>Bacteria</taxon>
        <taxon>Pseudomonadati</taxon>
        <taxon>Pseudomonadota</taxon>
        <taxon>Gammaproteobacteria</taxon>
        <taxon>Enterobacterales</taxon>
        <taxon>Yersiniaceae</taxon>
        <taxon>Yersinia</taxon>
    </lineage>
</organism>
<evidence type="ECO:0000313" key="3">
    <source>
        <dbReference type="Proteomes" id="UP000040088"/>
    </source>
</evidence>